<accession>A0ABD0ZPP9</accession>
<dbReference type="InterPro" id="IPR013103">
    <property type="entry name" value="RVT_2"/>
</dbReference>
<dbReference type="EMBL" id="JBANAX010000902">
    <property type="protein sequence ID" value="KAL1189325.1"/>
    <property type="molecule type" value="Genomic_DNA"/>
</dbReference>
<dbReference type="AlphaFoldDB" id="A0ABD0ZPP9"/>
<reference evidence="2 3" key="1">
    <citation type="submission" date="2024-04" db="EMBL/GenBank/DDBJ databases">
        <title>Genome assembly C_amara_ONT_v2.</title>
        <authorList>
            <person name="Yant L."/>
            <person name="Moore C."/>
            <person name="Slenker M."/>
        </authorList>
    </citation>
    <scope>NUCLEOTIDE SEQUENCE [LARGE SCALE GENOMIC DNA]</scope>
    <source>
        <tissue evidence="2">Leaf</tissue>
    </source>
</reference>
<keyword evidence="3" id="KW-1185">Reference proteome</keyword>
<organism evidence="2 3">
    <name type="scientific">Cardamine amara subsp. amara</name>
    <dbReference type="NCBI Taxonomy" id="228776"/>
    <lineage>
        <taxon>Eukaryota</taxon>
        <taxon>Viridiplantae</taxon>
        <taxon>Streptophyta</taxon>
        <taxon>Embryophyta</taxon>
        <taxon>Tracheophyta</taxon>
        <taxon>Spermatophyta</taxon>
        <taxon>Magnoliopsida</taxon>
        <taxon>eudicotyledons</taxon>
        <taxon>Gunneridae</taxon>
        <taxon>Pentapetalae</taxon>
        <taxon>rosids</taxon>
        <taxon>malvids</taxon>
        <taxon>Brassicales</taxon>
        <taxon>Brassicaceae</taxon>
        <taxon>Cardamineae</taxon>
        <taxon>Cardamine</taxon>
    </lineage>
</organism>
<proteinExistence type="predicted"/>
<sequence>MESKNHKKALVDEYWIVAMQDKLEQVEHSDVWDLVPRPQDAIVVGTKWISKPKTDGNGTVTRNMDRLGSQGYSQVKGGYFAETFAHVAKLESIRFLFRMACALKFRLHQMDVKSAFMNGSIQEEVYIE</sequence>
<feature type="domain" description="Reverse transcriptase Ty1/copia-type" evidence="1">
    <location>
        <begin position="30"/>
        <end position="127"/>
    </location>
</feature>
<evidence type="ECO:0000313" key="3">
    <source>
        <dbReference type="Proteomes" id="UP001558713"/>
    </source>
</evidence>
<name>A0ABD0ZPP9_CARAN</name>
<evidence type="ECO:0000259" key="1">
    <source>
        <dbReference type="Pfam" id="PF07727"/>
    </source>
</evidence>
<comment type="caution">
    <text evidence="2">The sequence shown here is derived from an EMBL/GenBank/DDBJ whole genome shotgun (WGS) entry which is preliminary data.</text>
</comment>
<gene>
    <name evidence="2" type="ORF">V5N11_014328</name>
</gene>
<protein>
    <submittedName>
        <fullName evidence="2">Retrovirus-related Pol polyprotein from transposon RE1</fullName>
    </submittedName>
</protein>
<dbReference type="Proteomes" id="UP001558713">
    <property type="component" value="Unassembled WGS sequence"/>
</dbReference>
<dbReference type="Pfam" id="PF07727">
    <property type="entry name" value="RVT_2"/>
    <property type="match status" value="1"/>
</dbReference>
<evidence type="ECO:0000313" key="2">
    <source>
        <dbReference type="EMBL" id="KAL1189325.1"/>
    </source>
</evidence>